<evidence type="ECO:0000256" key="2">
    <source>
        <dbReference type="ARBA" id="ARBA00022679"/>
    </source>
</evidence>
<keyword evidence="6" id="KW-1185">Reference proteome</keyword>
<keyword evidence="3" id="KW-0501">Molybdenum cofactor biosynthesis</keyword>
<dbReference type="InterPro" id="IPR036563">
    <property type="entry name" value="MoaE_sf"/>
</dbReference>
<dbReference type="InterPro" id="IPR003448">
    <property type="entry name" value="Mopterin_biosynth_MoaE"/>
</dbReference>
<accession>A0A8S1C3X9</accession>
<dbReference type="PANTHER" id="PTHR23404">
    <property type="entry name" value="MOLYBDOPTERIN SYNTHASE RELATED"/>
    <property type="match status" value="1"/>
</dbReference>
<dbReference type="Gene3D" id="3.90.1170.40">
    <property type="entry name" value="Molybdopterin biosynthesis MoaE subunit"/>
    <property type="match status" value="1"/>
</dbReference>
<evidence type="ECO:0000256" key="1">
    <source>
        <dbReference type="ARBA" id="ARBA00022490"/>
    </source>
</evidence>
<proteinExistence type="predicted"/>
<dbReference type="GO" id="GO:0006777">
    <property type="term" value="P:Mo-molybdopterin cofactor biosynthetic process"/>
    <property type="evidence" value="ECO:0007669"/>
    <property type="project" value="UniProtKB-KW"/>
</dbReference>
<evidence type="ECO:0000256" key="3">
    <source>
        <dbReference type="ARBA" id="ARBA00023150"/>
    </source>
</evidence>
<sequence length="328" mass="37347">MDTVKLTYDKLSVEEATAAVTSPKCGAVSLFVGTTRDNFDEKKVVQLDYEAYDSMAVKVMKELCAEVRRKWAVENIAIYHRLGTVPVCEASVVIAISSEHRTESLEAVQYTINTLKAPQTQRKIEQSSDVPEDLIQITAKPDEVRRRIDALIRKKREDIDRVNIRDFCSSPRIANEESGDLSEMDNSCARVNAVLVSRKEGRSHLKISRVTNEWGPQTRGPEPALVPAESTSRTPVQNNIPQRVGERLRNIEKHLNLDNVEKPVSKDIYSRLKEIEDRILFLEGVSPEYFVQLSQNQPKSLEAPPEKKKRTYTAQELRERLQAIQEFQ</sequence>
<organism evidence="5 6">
    <name type="scientific">Cloeon dipterum</name>
    <dbReference type="NCBI Taxonomy" id="197152"/>
    <lineage>
        <taxon>Eukaryota</taxon>
        <taxon>Metazoa</taxon>
        <taxon>Ecdysozoa</taxon>
        <taxon>Arthropoda</taxon>
        <taxon>Hexapoda</taxon>
        <taxon>Insecta</taxon>
        <taxon>Pterygota</taxon>
        <taxon>Palaeoptera</taxon>
        <taxon>Ephemeroptera</taxon>
        <taxon>Pisciforma</taxon>
        <taxon>Baetidae</taxon>
        <taxon>Cloeon</taxon>
    </lineage>
</organism>
<evidence type="ECO:0000313" key="5">
    <source>
        <dbReference type="EMBL" id="CAB3360565.1"/>
    </source>
</evidence>
<comment type="caution">
    <text evidence="5">The sequence shown here is derived from an EMBL/GenBank/DDBJ whole genome shotgun (WGS) entry which is preliminary data.</text>
</comment>
<protein>
    <submittedName>
        <fullName evidence="5">Uncharacterized protein</fullName>
    </submittedName>
</protein>
<name>A0A8S1C3X9_9INSE</name>
<keyword evidence="1" id="KW-0963">Cytoplasm</keyword>
<dbReference type="Pfam" id="PF02391">
    <property type="entry name" value="MoaE"/>
    <property type="match status" value="1"/>
</dbReference>
<dbReference type="GO" id="GO:0016740">
    <property type="term" value="F:transferase activity"/>
    <property type="evidence" value="ECO:0007669"/>
    <property type="project" value="UniProtKB-KW"/>
</dbReference>
<dbReference type="AlphaFoldDB" id="A0A8S1C3X9"/>
<dbReference type="EMBL" id="CADEPI010000003">
    <property type="protein sequence ID" value="CAB3360565.1"/>
    <property type="molecule type" value="Genomic_DNA"/>
</dbReference>
<evidence type="ECO:0000256" key="4">
    <source>
        <dbReference type="SAM" id="MobiDB-lite"/>
    </source>
</evidence>
<evidence type="ECO:0000313" key="6">
    <source>
        <dbReference type="Proteomes" id="UP000494165"/>
    </source>
</evidence>
<dbReference type="SUPFAM" id="SSF54690">
    <property type="entry name" value="Molybdopterin synthase subunit MoaE"/>
    <property type="match status" value="1"/>
</dbReference>
<feature type="region of interest" description="Disordered" evidence="4">
    <location>
        <begin position="214"/>
        <end position="235"/>
    </location>
</feature>
<dbReference type="FunFam" id="3.90.1170.40:FF:000002">
    <property type="entry name" value="Molybdopterin synthase catalytic subunit"/>
    <property type="match status" value="1"/>
</dbReference>
<dbReference type="CDD" id="cd00756">
    <property type="entry name" value="MoaE"/>
    <property type="match status" value="1"/>
</dbReference>
<keyword evidence="2" id="KW-0808">Transferase</keyword>
<gene>
    <name evidence="5" type="ORF">CLODIP_2_CD08869</name>
</gene>
<reference evidence="5 6" key="1">
    <citation type="submission" date="2020-04" db="EMBL/GenBank/DDBJ databases">
        <authorList>
            <person name="Alioto T."/>
            <person name="Alioto T."/>
            <person name="Gomez Garrido J."/>
        </authorList>
    </citation>
    <scope>NUCLEOTIDE SEQUENCE [LARGE SCALE GENOMIC DNA]</scope>
</reference>
<dbReference type="Proteomes" id="UP000494165">
    <property type="component" value="Unassembled WGS sequence"/>
</dbReference>
<dbReference type="OrthoDB" id="5531344at2759"/>